<comment type="caution">
    <text evidence="3">The sequence shown here is derived from an EMBL/GenBank/DDBJ whole genome shotgun (WGS) entry which is preliminary data.</text>
</comment>
<dbReference type="RefSeq" id="XP_043048287.1">
    <property type="nucleotide sequence ID" value="XM_043192315.1"/>
</dbReference>
<feature type="domain" description="5'-3' DNA helicase ZGRF1-like N-terminal" evidence="2">
    <location>
        <begin position="7"/>
        <end position="58"/>
    </location>
</feature>
<evidence type="ECO:0000256" key="1">
    <source>
        <dbReference type="SAM" id="MobiDB-lite"/>
    </source>
</evidence>
<gene>
    <name evidence="3" type="ORF">KQ657_001520</name>
</gene>
<feature type="region of interest" description="Disordered" evidence="1">
    <location>
        <begin position="139"/>
        <end position="159"/>
    </location>
</feature>
<protein>
    <recommendedName>
        <fullName evidence="2">5'-3' DNA helicase ZGRF1-like N-terminal domain-containing protein</fullName>
    </recommendedName>
</protein>
<keyword evidence="4" id="KW-1185">Reference proteome</keyword>
<dbReference type="InterPro" id="IPR018838">
    <property type="entry name" value="ZGRF1-like_N"/>
</dbReference>
<dbReference type="Proteomes" id="UP000790833">
    <property type="component" value="Unassembled WGS sequence"/>
</dbReference>
<dbReference type="Pfam" id="PF10382">
    <property type="entry name" value="ZGRF1-like_N"/>
    <property type="match status" value="1"/>
</dbReference>
<sequence length="255" mass="28835">MGATSIVHEFSVLYSRDVDVNHRRKHWDDGFLRKYQSNNVWEVVNAQGRRVMATTSLKPGNTGLEQLRHEGFQLLLEDKMLLEIVDGEDKVSVRSLVDVCKSTTVKEEPKDEEIAQYVKQETLTHITPNIKAEHDDNSIRNEQTHDGNTLRHEESHENDFKPVIEDAKPVLTKSPTKDLKSYTVCVRIATMLSRTLRYLPKACDAAVVTSAVVAGNTNKAKTPSHAIPLLSFLFSSLDDEIIEDSEPDYAYGNER</sequence>
<accession>A0A9P7V7R2</accession>
<evidence type="ECO:0000313" key="4">
    <source>
        <dbReference type="Proteomes" id="UP000790833"/>
    </source>
</evidence>
<dbReference type="EMBL" id="JAHMUF010000016">
    <property type="protein sequence ID" value="KAG7192737.1"/>
    <property type="molecule type" value="Genomic_DNA"/>
</dbReference>
<dbReference type="AlphaFoldDB" id="A0A9P7V7R2"/>
<organism evidence="3 4">
    <name type="scientific">Scheffersomyces spartinae</name>
    <dbReference type="NCBI Taxonomy" id="45513"/>
    <lineage>
        <taxon>Eukaryota</taxon>
        <taxon>Fungi</taxon>
        <taxon>Dikarya</taxon>
        <taxon>Ascomycota</taxon>
        <taxon>Saccharomycotina</taxon>
        <taxon>Pichiomycetes</taxon>
        <taxon>Debaryomycetaceae</taxon>
        <taxon>Scheffersomyces</taxon>
    </lineage>
</organism>
<dbReference type="GeneID" id="66114894"/>
<proteinExistence type="predicted"/>
<name>A0A9P7V7R2_9ASCO</name>
<evidence type="ECO:0000259" key="2">
    <source>
        <dbReference type="Pfam" id="PF10382"/>
    </source>
</evidence>
<evidence type="ECO:0000313" key="3">
    <source>
        <dbReference type="EMBL" id="KAG7192737.1"/>
    </source>
</evidence>
<reference evidence="3" key="1">
    <citation type="submission" date="2021-03" db="EMBL/GenBank/DDBJ databases">
        <authorList>
            <person name="Palmer J.M."/>
        </authorList>
    </citation>
    <scope>NUCLEOTIDE SEQUENCE</scope>
    <source>
        <strain evidence="3">ARV_011</strain>
    </source>
</reference>